<dbReference type="CDD" id="cd01301">
    <property type="entry name" value="rDP_like"/>
    <property type="match status" value="1"/>
</dbReference>
<dbReference type="SUPFAM" id="SSF51556">
    <property type="entry name" value="Metallo-dependent hydrolases"/>
    <property type="match status" value="1"/>
</dbReference>
<dbReference type="InterPro" id="IPR008257">
    <property type="entry name" value="Pept_M19"/>
</dbReference>
<evidence type="ECO:0000313" key="1">
    <source>
        <dbReference type="EMBL" id="MBB3974783.1"/>
    </source>
</evidence>
<dbReference type="AlphaFoldDB" id="A0A7W6D116"/>
<proteinExistence type="predicted"/>
<comment type="caution">
    <text evidence="1">The sequence shown here is derived from an EMBL/GenBank/DDBJ whole genome shotgun (WGS) entry which is preliminary data.</text>
</comment>
<sequence length="354" mass="38126">MTPLPVFDGHNDVLLRLRELGRPDGGVRAFLEGGAGGHLDLPRAREGGLFGGLFAAFTPSRQLGVDYLALMRAAQYDVPTPEPLPLAEAQAATLAMAAILLRIERASEGAVATCRSVADIRRAKEAGSLAAVLHIEGAEAIGPDLDALHVLYAAGLRSLGPVWSRPNVFGYGAPFRFPSSPDIGPGLSQAGRDLVAECDALRIVLDLSHLNEAGFWDVARLSRAPLVATHSNAHALTPHARNLTDRQLDAIRDTGGLVGLNFATCFLREDGRMRADTPLETMARHLDHLIGRLGVDHVGFGSDFDGAVVPFELHDVAGLPRLIEALRQYGFDQETLEKLAWRNWLAVLERIWGG</sequence>
<keyword evidence="2" id="KW-1185">Reference proteome</keyword>
<dbReference type="Gene3D" id="3.20.20.140">
    <property type="entry name" value="Metal-dependent hydrolases"/>
    <property type="match status" value="1"/>
</dbReference>
<dbReference type="InterPro" id="IPR032466">
    <property type="entry name" value="Metal_Hydrolase"/>
</dbReference>
<keyword evidence="1" id="KW-0645">Protease</keyword>
<keyword evidence="1" id="KW-0378">Hydrolase</keyword>
<dbReference type="Proteomes" id="UP000528964">
    <property type="component" value="Unassembled WGS sequence"/>
</dbReference>
<protein>
    <submittedName>
        <fullName evidence="1">Membrane dipeptidase</fullName>
        <ecNumber evidence="1">3.4.13.19</ecNumber>
    </submittedName>
</protein>
<reference evidence="1 2" key="1">
    <citation type="submission" date="2020-08" db="EMBL/GenBank/DDBJ databases">
        <title>Genomic Encyclopedia of Type Strains, Phase IV (KMG-IV): sequencing the most valuable type-strain genomes for metagenomic binning, comparative biology and taxonomic classification.</title>
        <authorList>
            <person name="Goeker M."/>
        </authorList>
    </citation>
    <scope>NUCLEOTIDE SEQUENCE [LARGE SCALE GENOMIC DNA]</scope>
    <source>
        <strain evidence="1 2">DSM 25481</strain>
    </source>
</reference>
<dbReference type="EC" id="3.4.13.19" evidence="1"/>
<dbReference type="PROSITE" id="PS51365">
    <property type="entry name" value="RENAL_DIPEPTIDASE_2"/>
    <property type="match status" value="1"/>
</dbReference>
<dbReference type="PANTHER" id="PTHR10443:SF12">
    <property type="entry name" value="DIPEPTIDASE"/>
    <property type="match status" value="1"/>
</dbReference>
<gene>
    <name evidence="1" type="ORF">GGR24_003472</name>
</gene>
<dbReference type="EMBL" id="JACIDR010000008">
    <property type="protein sequence ID" value="MBB3974783.1"/>
    <property type="molecule type" value="Genomic_DNA"/>
</dbReference>
<evidence type="ECO:0000313" key="2">
    <source>
        <dbReference type="Proteomes" id="UP000528964"/>
    </source>
</evidence>
<keyword evidence="1" id="KW-0224">Dipeptidase</keyword>
<accession>A0A7W6D116</accession>
<dbReference type="PROSITE" id="PS00869">
    <property type="entry name" value="RENAL_DIPEPTIDASE_1"/>
    <property type="match status" value="1"/>
</dbReference>
<organism evidence="1 2">
    <name type="scientific">Hansschlegelia beijingensis</name>
    <dbReference type="NCBI Taxonomy" id="1133344"/>
    <lineage>
        <taxon>Bacteria</taxon>
        <taxon>Pseudomonadati</taxon>
        <taxon>Pseudomonadota</taxon>
        <taxon>Alphaproteobacteria</taxon>
        <taxon>Hyphomicrobiales</taxon>
        <taxon>Methylopilaceae</taxon>
        <taxon>Hansschlegelia</taxon>
    </lineage>
</organism>
<dbReference type="GO" id="GO:0070573">
    <property type="term" value="F:metallodipeptidase activity"/>
    <property type="evidence" value="ECO:0007669"/>
    <property type="project" value="InterPro"/>
</dbReference>
<dbReference type="InterPro" id="IPR000180">
    <property type="entry name" value="Dipep_AS"/>
</dbReference>
<dbReference type="RefSeq" id="WP_183396639.1">
    <property type="nucleotide sequence ID" value="NZ_JACIDR010000008.1"/>
</dbReference>
<dbReference type="PANTHER" id="PTHR10443">
    <property type="entry name" value="MICROSOMAL DIPEPTIDASE"/>
    <property type="match status" value="1"/>
</dbReference>
<dbReference type="Pfam" id="PF01244">
    <property type="entry name" value="Peptidase_M19"/>
    <property type="match status" value="1"/>
</dbReference>
<dbReference type="GO" id="GO:0006508">
    <property type="term" value="P:proteolysis"/>
    <property type="evidence" value="ECO:0007669"/>
    <property type="project" value="InterPro"/>
</dbReference>
<name>A0A7W6D116_9HYPH</name>